<proteinExistence type="predicted"/>
<sequence length="242" mass="26602">MLRYSLWKSCFHSADIDSETCHIGDGSCHNLQSLIGHGNTVTSRRQDRAWWRKLTLTTRKAKASHGWPPERNCACKESSRAPIRQHVEGHPVPPPQRGAPEFTAPFVPEPLGPTSAGHLSGADDDHAYQQQQQQHASVQEELLNELLQLETNMFTTLDTGTCTGCLDPDMGPLQPPLQRQELSAVVPASDSDLLSGDFLVIDAESWADELCGTAIPATISTAHESTFIVDQWAVMKQLRLSA</sequence>
<accession>A0AAD3E053</accession>
<gene>
    <name evidence="2" type="ORF">Agub_g13534</name>
</gene>
<evidence type="ECO:0000256" key="1">
    <source>
        <dbReference type="SAM" id="MobiDB-lite"/>
    </source>
</evidence>
<name>A0AAD3E053_9CHLO</name>
<keyword evidence="3" id="KW-1185">Reference proteome</keyword>
<evidence type="ECO:0000313" key="2">
    <source>
        <dbReference type="EMBL" id="GFR51209.1"/>
    </source>
</evidence>
<protein>
    <submittedName>
        <fullName evidence="2">Uncharacterized protein</fullName>
    </submittedName>
</protein>
<evidence type="ECO:0000313" key="3">
    <source>
        <dbReference type="Proteomes" id="UP001054857"/>
    </source>
</evidence>
<feature type="region of interest" description="Disordered" evidence="1">
    <location>
        <begin position="112"/>
        <end position="135"/>
    </location>
</feature>
<comment type="caution">
    <text evidence="2">The sequence shown here is derived from an EMBL/GenBank/DDBJ whole genome shotgun (WGS) entry which is preliminary data.</text>
</comment>
<dbReference type="EMBL" id="BMAR01000047">
    <property type="protein sequence ID" value="GFR51209.1"/>
    <property type="molecule type" value="Genomic_DNA"/>
</dbReference>
<reference evidence="2 3" key="1">
    <citation type="journal article" date="2021" name="Sci. Rep.">
        <title>Genome sequencing of the multicellular alga Astrephomene provides insights into convergent evolution of germ-soma differentiation.</title>
        <authorList>
            <person name="Yamashita S."/>
            <person name="Yamamoto K."/>
            <person name="Matsuzaki R."/>
            <person name="Suzuki S."/>
            <person name="Yamaguchi H."/>
            <person name="Hirooka S."/>
            <person name="Minakuchi Y."/>
            <person name="Miyagishima S."/>
            <person name="Kawachi M."/>
            <person name="Toyoda A."/>
            <person name="Nozaki H."/>
        </authorList>
    </citation>
    <scope>NUCLEOTIDE SEQUENCE [LARGE SCALE GENOMIC DNA]</scope>
    <source>
        <strain evidence="2 3">NIES-4017</strain>
    </source>
</reference>
<organism evidence="2 3">
    <name type="scientific">Astrephomene gubernaculifera</name>
    <dbReference type="NCBI Taxonomy" id="47775"/>
    <lineage>
        <taxon>Eukaryota</taxon>
        <taxon>Viridiplantae</taxon>
        <taxon>Chlorophyta</taxon>
        <taxon>core chlorophytes</taxon>
        <taxon>Chlorophyceae</taxon>
        <taxon>CS clade</taxon>
        <taxon>Chlamydomonadales</taxon>
        <taxon>Astrephomenaceae</taxon>
        <taxon>Astrephomene</taxon>
    </lineage>
</organism>
<feature type="non-terminal residue" evidence="2">
    <location>
        <position position="1"/>
    </location>
</feature>
<dbReference type="Proteomes" id="UP001054857">
    <property type="component" value="Unassembled WGS sequence"/>
</dbReference>
<dbReference type="AlphaFoldDB" id="A0AAD3E053"/>